<organism evidence="2">
    <name type="scientific">Geobacter metallireducens</name>
    <dbReference type="NCBI Taxonomy" id="28232"/>
    <lineage>
        <taxon>Bacteria</taxon>
        <taxon>Pseudomonadati</taxon>
        <taxon>Thermodesulfobacteriota</taxon>
        <taxon>Desulfuromonadia</taxon>
        <taxon>Geobacterales</taxon>
        <taxon>Geobacteraceae</taxon>
        <taxon>Geobacter</taxon>
    </lineage>
</organism>
<dbReference type="AlphaFoldDB" id="A0A831UD94"/>
<dbReference type="Gene3D" id="3.40.190.10">
    <property type="entry name" value="Periplasmic binding protein-like II"/>
    <property type="match status" value="2"/>
</dbReference>
<keyword evidence="1" id="KW-0732">Signal</keyword>
<accession>A0A831UD94</accession>
<feature type="signal peptide" evidence="1">
    <location>
        <begin position="1"/>
        <end position="21"/>
    </location>
</feature>
<dbReference type="SUPFAM" id="SSF53850">
    <property type="entry name" value="Periplasmic binding protein-like II"/>
    <property type="match status" value="1"/>
</dbReference>
<name>A0A831UD94_GEOME</name>
<dbReference type="PANTHER" id="PTHR35936:SF35">
    <property type="entry name" value="L-CYSTINE-BINDING PROTEIN TCYJ"/>
    <property type="match status" value="1"/>
</dbReference>
<reference evidence="2" key="1">
    <citation type="journal article" date="2020" name="mSystems">
        <title>Genome- and Community-Level Interaction Insights into Carbon Utilization and Element Cycling Functions of Hydrothermarchaeota in Hydrothermal Sediment.</title>
        <authorList>
            <person name="Zhou Z."/>
            <person name="Liu Y."/>
            <person name="Xu W."/>
            <person name="Pan J."/>
            <person name="Luo Z.H."/>
            <person name="Li M."/>
        </authorList>
    </citation>
    <scope>NUCLEOTIDE SEQUENCE [LARGE SCALE GENOMIC DNA]</scope>
    <source>
        <strain evidence="2">SpSt-349</strain>
    </source>
</reference>
<sequence>MPILIGLFLVCLMLVPAGVHAKVLELSAADAYPYSSPEGEGVADRIVREAFRRIGVAAKVLYAPSERSLVNANDGMAAGEYLRIAGLEQYYPNLVMVPEPICEYQFTAFARDRGIRIKGWESLRPYNVGYITGWKILEQNVTGVKSVTTVRSEEALFELLRSGRADLVIFERLGGEAFLRRTGNKDIRPLSPPLARRDMFLYLNRRHESLVPRVAKALRQMKQDGTWRRIMASVPGNGT</sequence>
<feature type="chain" id="PRO_5032676798" evidence="1">
    <location>
        <begin position="22"/>
        <end position="239"/>
    </location>
</feature>
<dbReference type="PANTHER" id="PTHR35936">
    <property type="entry name" value="MEMBRANE-BOUND LYTIC MUREIN TRANSGLYCOSYLASE F"/>
    <property type="match status" value="1"/>
</dbReference>
<gene>
    <name evidence="2" type="ORF">ENQ87_06300</name>
</gene>
<evidence type="ECO:0000256" key="1">
    <source>
        <dbReference type="SAM" id="SignalP"/>
    </source>
</evidence>
<protein>
    <submittedName>
        <fullName evidence="2">Transporter substrate-binding domain-containing protein</fullName>
    </submittedName>
</protein>
<comment type="caution">
    <text evidence="2">The sequence shown here is derived from an EMBL/GenBank/DDBJ whole genome shotgun (WGS) entry which is preliminary data.</text>
</comment>
<dbReference type="EMBL" id="DSOV01000022">
    <property type="protein sequence ID" value="HEN41975.1"/>
    <property type="molecule type" value="Genomic_DNA"/>
</dbReference>
<evidence type="ECO:0000313" key="2">
    <source>
        <dbReference type="EMBL" id="HEN41975.1"/>
    </source>
</evidence>
<proteinExistence type="predicted"/>